<feature type="non-terminal residue" evidence="1">
    <location>
        <position position="1"/>
    </location>
</feature>
<proteinExistence type="predicted"/>
<comment type="caution">
    <text evidence="1">The sequence shown here is derived from an EMBL/GenBank/DDBJ whole genome shotgun (WGS) entry which is preliminary data.</text>
</comment>
<feature type="non-terminal residue" evidence="1">
    <location>
        <position position="96"/>
    </location>
</feature>
<gene>
    <name evidence="1" type="ORF">KI387_042566</name>
</gene>
<dbReference type="Proteomes" id="UP000824469">
    <property type="component" value="Unassembled WGS sequence"/>
</dbReference>
<sequence length="96" mass="11006">LIQIVSASLSEYGGRKHSVVLTKEDAMVEWNNKDSKLQNMLATSWLKVQKMSLEIPTNLVRAEFHEELSDMIVLLSRVMGDPTTKEFKPWIAQFIN</sequence>
<name>A0AA38C832_TAXCH</name>
<dbReference type="AlphaFoldDB" id="A0AA38C832"/>
<organism evidence="1 2">
    <name type="scientific">Taxus chinensis</name>
    <name type="common">Chinese yew</name>
    <name type="synonym">Taxus wallichiana var. chinensis</name>
    <dbReference type="NCBI Taxonomy" id="29808"/>
    <lineage>
        <taxon>Eukaryota</taxon>
        <taxon>Viridiplantae</taxon>
        <taxon>Streptophyta</taxon>
        <taxon>Embryophyta</taxon>
        <taxon>Tracheophyta</taxon>
        <taxon>Spermatophyta</taxon>
        <taxon>Pinopsida</taxon>
        <taxon>Pinidae</taxon>
        <taxon>Conifers II</taxon>
        <taxon>Cupressales</taxon>
        <taxon>Taxaceae</taxon>
        <taxon>Taxus</taxon>
    </lineage>
</organism>
<dbReference type="EMBL" id="JAHRHJ020003210">
    <property type="protein sequence ID" value="KAH9292249.1"/>
    <property type="molecule type" value="Genomic_DNA"/>
</dbReference>
<accession>A0AA38C832</accession>
<evidence type="ECO:0000313" key="1">
    <source>
        <dbReference type="EMBL" id="KAH9292249.1"/>
    </source>
</evidence>
<evidence type="ECO:0000313" key="2">
    <source>
        <dbReference type="Proteomes" id="UP000824469"/>
    </source>
</evidence>
<reference evidence="1 2" key="1">
    <citation type="journal article" date="2021" name="Nat. Plants">
        <title>The Taxus genome provides insights into paclitaxel biosynthesis.</title>
        <authorList>
            <person name="Xiong X."/>
            <person name="Gou J."/>
            <person name="Liao Q."/>
            <person name="Li Y."/>
            <person name="Zhou Q."/>
            <person name="Bi G."/>
            <person name="Li C."/>
            <person name="Du R."/>
            <person name="Wang X."/>
            <person name="Sun T."/>
            <person name="Guo L."/>
            <person name="Liang H."/>
            <person name="Lu P."/>
            <person name="Wu Y."/>
            <person name="Zhang Z."/>
            <person name="Ro D.K."/>
            <person name="Shang Y."/>
            <person name="Huang S."/>
            <person name="Yan J."/>
        </authorList>
    </citation>
    <scope>NUCLEOTIDE SEQUENCE [LARGE SCALE GENOMIC DNA]</scope>
    <source>
        <strain evidence="1">Ta-2019</strain>
    </source>
</reference>
<protein>
    <submittedName>
        <fullName evidence="1">Uncharacterized protein</fullName>
    </submittedName>
</protein>
<keyword evidence="2" id="KW-1185">Reference proteome</keyword>